<dbReference type="GO" id="GO:0045505">
    <property type="term" value="F:dynein intermediate chain binding"/>
    <property type="evidence" value="ECO:0007669"/>
    <property type="project" value="TreeGrafter"/>
</dbReference>
<feature type="region of interest" description="Disordered" evidence="1">
    <location>
        <begin position="34"/>
        <end position="60"/>
    </location>
</feature>
<dbReference type="InterPro" id="IPR001372">
    <property type="entry name" value="Dynein_light_chain_typ-1/2"/>
</dbReference>
<dbReference type="AlphaFoldDB" id="A0AA38LD23"/>
<organism evidence="2 3">
    <name type="scientific">Taxus chinensis</name>
    <name type="common">Chinese yew</name>
    <name type="synonym">Taxus wallichiana var. chinensis</name>
    <dbReference type="NCBI Taxonomy" id="29808"/>
    <lineage>
        <taxon>Eukaryota</taxon>
        <taxon>Viridiplantae</taxon>
        <taxon>Streptophyta</taxon>
        <taxon>Embryophyta</taxon>
        <taxon>Tracheophyta</taxon>
        <taxon>Spermatophyta</taxon>
        <taxon>Pinopsida</taxon>
        <taxon>Pinidae</taxon>
        <taxon>Conifers II</taxon>
        <taxon>Cupressales</taxon>
        <taxon>Taxaceae</taxon>
        <taxon>Taxus</taxon>
    </lineage>
</organism>
<evidence type="ECO:0000256" key="1">
    <source>
        <dbReference type="SAM" id="MobiDB-lite"/>
    </source>
</evidence>
<dbReference type="GO" id="GO:0007017">
    <property type="term" value="P:microtubule-based process"/>
    <property type="evidence" value="ECO:0007669"/>
    <property type="project" value="InterPro"/>
</dbReference>
<feature type="non-terminal residue" evidence="2">
    <location>
        <position position="1"/>
    </location>
</feature>
<evidence type="ECO:0008006" key="4">
    <source>
        <dbReference type="Google" id="ProtNLM"/>
    </source>
</evidence>
<dbReference type="PANTHER" id="PTHR11886">
    <property type="entry name" value="DYNEIN LIGHT CHAIN"/>
    <property type="match status" value="1"/>
</dbReference>
<proteinExistence type="predicted"/>
<dbReference type="SMART" id="SM01375">
    <property type="entry name" value="Dynein_light"/>
    <property type="match status" value="1"/>
</dbReference>
<dbReference type="EMBL" id="JAHRHJ020000003">
    <property type="protein sequence ID" value="KAH9320823.1"/>
    <property type="molecule type" value="Genomic_DNA"/>
</dbReference>
<comment type="caution">
    <text evidence="2">The sequence shown here is derived from an EMBL/GenBank/DDBJ whole genome shotgun (WGS) entry which is preliminary data.</text>
</comment>
<dbReference type="PANTHER" id="PTHR11886:SF39">
    <property type="entry name" value="DYNEIN LIGHT CHAIN"/>
    <property type="match status" value="1"/>
</dbReference>
<dbReference type="Proteomes" id="UP000824469">
    <property type="component" value="Unassembled WGS sequence"/>
</dbReference>
<protein>
    <recommendedName>
        <fullName evidence="4">Dynein light chain</fullName>
    </recommendedName>
</protein>
<gene>
    <name evidence="2" type="ORF">KI387_015462</name>
</gene>
<dbReference type="GO" id="GO:0005868">
    <property type="term" value="C:cytoplasmic dynein complex"/>
    <property type="evidence" value="ECO:0007669"/>
    <property type="project" value="TreeGrafter"/>
</dbReference>
<sequence>MEDGSTCVATLAERELARRSYILNRLLERNRALGRQDRRAKSEKPVSSLGGVEPETPLFYRTTPRVREYEEDLKHLQSLRAEVEQLGKTKPQEEEPVSLNRNSEKKEKKCTRVAQNRSNGDAKGGVPLLVKSSSANDGAPRPEKTVTVSPARLEENLAAVAAALKIRVKAADMPAVLQERAFRCARQCLDSMDKLNSKRVAFILKKEFDTSYGHAWHCIVGTSFGSFVTHSLGGFLYFSVDK</sequence>
<dbReference type="Pfam" id="PF01221">
    <property type="entry name" value="Dynein_light"/>
    <property type="match status" value="1"/>
</dbReference>
<evidence type="ECO:0000313" key="3">
    <source>
        <dbReference type="Proteomes" id="UP000824469"/>
    </source>
</evidence>
<accession>A0AA38LD23</accession>
<dbReference type="SUPFAM" id="SSF54648">
    <property type="entry name" value="DLC"/>
    <property type="match status" value="1"/>
</dbReference>
<evidence type="ECO:0000313" key="2">
    <source>
        <dbReference type="EMBL" id="KAH9320823.1"/>
    </source>
</evidence>
<dbReference type="FunFam" id="3.30.740.10:FF:000003">
    <property type="entry name" value="Dynein light chain"/>
    <property type="match status" value="1"/>
</dbReference>
<name>A0AA38LD23_TAXCH</name>
<keyword evidence="3" id="KW-1185">Reference proteome</keyword>
<reference evidence="2 3" key="1">
    <citation type="journal article" date="2021" name="Nat. Plants">
        <title>The Taxus genome provides insights into paclitaxel biosynthesis.</title>
        <authorList>
            <person name="Xiong X."/>
            <person name="Gou J."/>
            <person name="Liao Q."/>
            <person name="Li Y."/>
            <person name="Zhou Q."/>
            <person name="Bi G."/>
            <person name="Li C."/>
            <person name="Du R."/>
            <person name="Wang X."/>
            <person name="Sun T."/>
            <person name="Guo L."/>
            <person name="Liang H."/>
            <person name="Lu P."/>
            <person name="Wu Y."/>
            <person name="Zhang Z."/>
            <person name="Ro D.K."/>
            <person name="Shang Y."/>
            <person name="Huang S."/>
            <person name="Yan J."/>
        </authorList>
    </citation>
    <scope>NUCLEOTIDE SEQUENCE [LARGE SCALE GENOMIC DNA]</scope>
    <source>
        <strain evidence="2">Ta-2019</strain>
    </source>
</reference>
<dbReference type="InterPro" id="IPR037177">
    <property type="entry name" value="DLC_sf"/>
</dbReference>
<feature type="region of interest" description="Disordered" evidence="1">
    <location>
        <begin position="85"/>
        <end position="148"/>
    </location>
</feature>
<dbReference type="OMA" id="FRCARQC"/>
<dbReference type="Gene3D" id="3.30.740.10">
    <property type="entry name" value="Protein Inhibitor Of Neuronal Nitric Oxide Synthase"/>
    <property type="match status" value="1"/>
</dbReference>
<feature type="compositionally biased region" description="Basic and acidic residues" evidence="1">
    <location>
        <begin position="34"/>
        <end position="44"/>
    </location>
</feature>